<proteinExistence type="predicted"/>
<name>U1YJF2_ANEAE</name>
<organism evidence="2 3">
    <name type="scientific">Aneurinibacillus aneurinilyticus ATCC 12856</name>
    <dbReference type="NCBI Taxonomy" id="649747"/>
    <lineage>
        <taxon>Bacteria</taxon>
        <taxon>Bacillati</taxon>
        <taxon>Bacillota</taxon>
        <taxon>Bacilli</taxon>
        <taxon>Bacillales</taxon>
        <taxon>Paenibacillaceae</taxon>
        <taxon>Aneurinibacillus group</taxon>
        <taxon>Aneurinibacillus</taxon>
    </lineage>
</organism>
<dbReference type="Proteomes" id="UP000016511">
    <property type="component" value="Unassembled WGS sequence"/>
</dbReference>
<feature type="compositionally biased region" description="Basic and acidic residues" evidence="1">
    <location>
        <begin position="1"/>
        <end position="10"/>
    </location>
</feature>
<evidence type="ECO:0000256" key="1">
    <source>
        <dbReference type="SAM" id="MobiDB-lite"/>
    </source>
</evidence>
<evidence type="ECO:0000313" key="2">
    <source>
        <dbReference type="EMBL" id="ERI10911.1"/>
    </source>
</evidence>
<evidence type="ECO:0000313" key="3">
    <source>
        <dbReference type="Proteomes" id="UP000016511"/>
    </source>
</evidence>
<comment type="caution">
    <text evidence="2">The sequence shown here is derived from an EMBL/GenBank/DDBJ whole genome shotgun (WGS) entry which is preliminary data.</text>
</comment>
<accession>U1YJF2</accession>
<protein>
    <submittedName>
        <fullName evidence="2">Uncharacterized protein</fullName>
    </submittedName>
</protein>
<dbReference type="RefSeq" id="WP_021624189.1">
    <property type="nucleotide sequence ID" value="NZ_KE952895.1"/>
</dbReference>
<dbReference type="HOGENOM" id="CLU_2696478_0_0_9"/>
<dbReference type="PATRIC" id="fig|649747.3.peg.929"/>
<sequence>MRFEDLLTPDKRRRLNRMRQTPERAEQQEPVKDELPTVYVPSKREREREEFERLMRGSAYTRRRGAIRQTRHS</sequence>
<gene>
    <name evidence="2" type="ORF">HMPREF0083_01023</name>
</gene>
<dbReference type="AlphaFoldDB" id="U1YJF2"/>
<dbReference type="GeneID" id="92842209"/>
<dbReference type="STRING" id="649747.HMPREF0083_01023"/>
<feature type="region of interest" description="Disordered" evidence="1">
    <location>
        <begin position="1"/>
        <end position="34"/>
    </location>
</feature>
<dbReference type="EMBL" id="AWSJ01000064">
    <property type="protein sequence ID" value="ERI10911.1"/>
    <property type="molecule type" value="Genomic_DNA"/>
</dbReference>
<reference evidence="2 3" key="1">
    <citation type="submission" date="2013-08" db="EMBL/GenBank/DDBJ databases">
        <authorList>
            <person name="Weinstock G."/>
            <person name="Sodergren E."/>
            <person name="Wylie T."/>
            <person name="Fulton L."/>
            <person name="Fulton R."/>
            <person name="Fronick C."/>
            <person name="O'Laughlin M."/>
            <person name="Godfrey J."/>
            <person name="Miner T."/>
            <person name="Herter B."/>
            <person name="Appelbaum E."/>
            <person name="Cordes M."/>
            <person name="Lek S."/>
            <person name="Wollam A."/>
            <person name="Pepin K.H."/>
            <person name="Palsikar V.B."/>
            <person name="Mitreva M."/>
            <person name="Wilson R.K."/>
        </authorList>
    </citation>
    <scope>NUCLEOTIDE SEQUENCE [LARGE SCALE GENOMIC DNA]</scope>
    <source>
        <strain evidence="2 3">ATCC 12856</strain>
    </source>
</reference>
<feature type="compositionally biased region" description="Basic and acidic residues" evidence="1">
    <location>
        <begin position="20"/>
        <end position="34"/>
    </location>
</feature>
<keyword evidence="3" id="KW-1185">Reference proteome</keyword>